<proteinExistence type="inferred from homology"/>
<evidence type="ECO:0000256" key="3">
    <source>
        <dbReference type="ARBA" id="ARBA00022448"/>
    </source>
</evidence>
<feature type="transmembrane region" description="Helical" evidence="9">
    <location>
        <begin position="354"/>
        <end position="380"/>
    </location>
</feature>
<dbReference type="InterPro" id="IPR050746">
    <property type="entry name" value="DAACS"/>
</dbReference>
<evidence type="ECO:0000256" key="1">
    <source>
        <dbReference type="ARBA" id="ARBA00004141"/>
    </source>
</evidence>
<evidence type="ECO:0000256" key="8">
    <source>
        <dbReference type="ARBA" id="ARBA00023180"/>
    </source>
</evidence>
<evidence type="ECO:0000256" key="7">
    <source>
        <dbReference type="ARBA" id="ARBA00023136"/>
    </source>
</evidence>
<comment type="similarity">
    <text evidence="2 9">Belongs to the dicarboxylate/amino acid:cation symporter (DAACS) (TC 2.A.23) family.</text>
</comment>
<evidence type="ECO:0000256" key="4">
    <source>
        <dbReference type="ARBA" id="ARBA00022692"/>
    </source>
</evidence>
<keyword evidence="8" id="KW-0325">Glycoprotein</keyword>
<comment type="subcellular location">
    <subcellularLocation>
        <location evidence="1 9">Membrane</location>
        <topology evidence="1 9">Multi-pass membrane protein</topology>
    </subcellularLocation>
</comment>
<feature type="transmembrane region" description="Helical" evidence="9">
    <location>
        <begin position="116"/>
        <end position="138"/>
    </location>
</feature>
<sequence>LTASSLYWLNTNDNTDWSANQFKVMGQPITQKACLQWLKDNSFFLATLSGVLLGVFIGLVLRPQELGPDAILVITYPGELFMRVLKLLILPFVISCIIIGTAGLNVNKNGRIAIRTIVYFISTSALNVIIGLTLASFIRPGNLNSNFSVSNIIDGNQSTLLDGFLDMGRNIFPDNLFQASFQQTATKYIPGENGTMIRQLSSRDGTNTIGIICFCVMFGSVLGTLGSEKQVVVSFFNTAFQVLIKILMGAIWFTPIGVGSIICGKIISVPDLPQTLSQISWFVVTVTIGVLLYQLVILQSIYFVFLKKNPFQFYWTFKPSIITAFATASKAAAYPITFKIFDDVIKTDKRITRFIIPIGTLNMDGTALFLSVSVVFVAQLNNITLGFGEYATLWIACTLTSMASATVPSAALVLVIMLCGIINAPTEDVSLLFAIDWFVDRLRTTNNLLGDCYACAVVESLSEKELGQTTDLPLKTESNTMTVNILPASTHTNIENHCKCGISNPKFESQDD</sequence>
<dbReference type="PROSITE" id="PS00713">
    <property type="entry name" value="NA_DICARBOXYL_SYMP_1"/>
    <property type="match status" value="1"/>
</dbReference>
<keyword evidence="6 9" id="KW-1133">Transmembrane helix</keyword>
<dbReference type="Pfam" id="PF00375">
    <property type="entry name" value="SDF"/>
    <property type="match status" value="1"/>
</dbReference>
<dbReference type="PANTHER" id="PTHR11958:SF111">
    <property type="entry name" value="AMINO ACID TRANSPORTER"/>
    <property type="match status" value="1"/>
</dbReference>
<dbReference type="InterPro" id="IPR001991">
    <property type="entry name" value="Na-dicarboxylate_symporter"/>
</dbReference>
<keyword evidence="5 9" id="KW-0769">Symport</keyword>
<evidence type="ECO:0000256" key="5">
    <source>
        <dbReference type="ARBA" id="ARBA00022847"/>
    </source>
</evidence>
<gene>
    <name evidence="10" type="ORF">g.2249</name>
</gene>
<dbReference type="PRINTS" id="PR00173">
    <property type="entry name" value="EDTRNSPORT"/>
</dbReference>
<dbReference type="GO" id="GO:0005313">
    <property type="term" value="F:L-glutamate transmembrane transporter activity"/>
    <property type="evidence" value="ECO:0007669"/>
    <property type="project" value="TreeGrafter"/>
</dbReference>
<accession>A0A1B6DGJ0</accession>
<evidence type="ECO:0000256" key="6">
    <source>
        <dbReference type="ARBA" id="ARBA00022989"/>
    </source>
</evidence>
<dbReference type="InterPro" id="IPR036458">
    <property type="entry name" value="Na:dicarbo_symporter_sf"/>
</dbReference>
<feature type="transmembrane region" description="Helical" evidence="9">
    <location>
        <begin position="208"/>
        <end position="225"/>
    </location>
</feature>
<dbReference type="GO" id="GO:0015175">
    <property type="term" value="F:neutral L-amino acid transmembrane transporter activity"/>
    <property type="evidence" value="ECO:0007669"/>
    <property type="project" value="TreeGrafter"/>
</dbReference>
<feature type="non-terminal residue" evidence="10">
    <location>
        <position position="1"/>
    </location>
</feature>
<keyword evidence="7 9" id="KW-0472">Membrane</keyword>
<evidence type="ECO:0000313" key="10">
    <source>
        <dbReference type="EMBL" id="JAS24803.1"/>
    </source>
</evidence>
<feature type="transmembrane region" description="Helical" evidence="9">
    <location>
        <begin position="81"/>
        <end position="104"/>
    </location>
</feature>
<feature type="transmembrane region" description="Helical" evidence="9">
    <location>
        <begin position="246"/>
        <end position="267"/>
    </location>
</feature>
<reference evidence="10" key="1">
    <citation type="submission" date="2015-12" db="EMBL/GenBank/DDBJ databases">
        <title>De novo transcriptome assembly of four potential Pierce s Disease insect vectors from Arizona vineyards.</title>
        <authorList>
            <person name="Tassone E.E."/>
        </authorList>
    </citation>
    <scope>NUCLEOTIDE SEQUENCE</scope>
</reference>
<evidence type="ECO:0000256" key="9">
    <source>
        <dbReference type="RuleBase" id="RU361216"/>
    </source>
</evidence>
<name>A0A1B6DGJ0_9HEMI</name>
<keyword evidence="4 9" id="KW-0812">Transmembrane</keyword>
<dbReference type="InterPro" id="IPR018107">
    <property type="entry name" value="Na-dicarboxylate_symporter_CS"/>
</dbReference>
<dbReference type="Gene3D" id="1.10.3860.10">
    <property type="entry name" value="Sodium:dicarboxylate symporter"/>
    <property type="match status" value="1"/>
</dbReference>
<feature type="transmembrane region" description="Helical" evidence="9">
    <location>
        <begin position="392"/>
        <end position="422"/>
    </location>
</feature>
<dbReference type="EMBL" id="GEDC01012495">
    <property type="protein sequence ID" value="JAS24803.1"/>
    <property type="molecule type" value="Transcribed_RNA"/>
</dbReference>
<keyword evidence="3 9" id="KW-0813">Transport</keyword>
<dbReference type="GO" id="GO:0015501">
    <property type="term" value="F:glutamate:sodium symporter activity"/>
    <property type="evidence" value="ECO:0007669"/>
    <property type="project" value="TreeGrafter"/>
</dbReference>
<dbReference type="PANTHER" id="PTHR11958">
    <property type="entry name" value="SODIUM/DICARBOXYLATE SYMPORTER-RELATED"/>
    <property type="match status" value="1"/>
</dbReference>
<protein>
    <recommendedName>
        <fullName evidence="9">Amino acid transporter</fullName>
    </recommendedName>
</protein>
<dbReference type="SUPFAM" id="SSF118215">
    <property type="entry name" value="Proton glutamate symport protein"/>
    <property type="match status" value="1"/>
</dbReference>
<evidence type="ECO:0000256" key="2">
    <source>
        <dbReference type="ARBA" id="ARBA00006148"/>
    </source>
</evidence>
<dbReference type="GO" id="GO:0005886">
    <property type="term" value="C:plasma membrane"/>
    <property type="evidence" value="ECO:0007669"/>
    <property type="project" value="TreeGrafter"/>
</dbReference>
<organism evidence="10">
    <name type="scientific">Clastoptera arizonana</name>
    <name type="common">Arizona spittle bug</name>
    <dbReference type="NCBI Taxonomy" id="38151"/>
    <lineage>
        <taxon>Eukaryota</taxon>
        <taxon>Metazoa</taxon>
        <taxon>Ecdysozoa</taxon>
        <taxon>Arthropoda</taxon>
        <taxon>Hexapoda</taxon>
        <taxon>Insecta</taxon>
        <taxon>Pterygota</taxon>
        <taxon>Neoptera</taxon>
        <taxon>Paraneoptera</taxon>
        <taxon>Hemiptera</taxon>
        <taxon>Auchenorrhyncha</taxon>
        <taxon>Cercopoidea</taxon>
        <taxon>Clastopteridae</taxon>
        <taxon>Clastoptera</taxon>
    </lineage>
</organism>
<feature type="transmembrane region" description="Helical" evidence="9">
    <location>
        <begin position="279"/>
        <end position="305"/>
    </location>
</feature>
<dbReference type="AlphaFoldDB" id="A0A1B6DGJ0"/>
<feature type="transmembrane region" description="Helical" evidence="9">
    <location>
        <begin position="42"/>
        <end position="61"/>
    </location>
</feature>